<keyword evidence="6" id="KW-1185">Reference proteome</keyword>
<dbReference type="Pfam" id="PF00924">
    <property type="entry name" value="MS_channel_2nd"/>
    <property type="match status" value="1"/>
</dbReference>
<dbReference type="EMBL" id="KZ613945">
    <property type="protein sequence ID" value="PMD40421.1"/>
    <property type="molecule type" value="Genomic_DNA"/>
</dbReference>
<dbReference type="InterPro" id="IPR018247">
    <property type="entry name" value="EF_Hand_1_Ca_BS"/>
</dbReference>
<dbReference type="PANTHER" id="PTHR31323">
    <property type="entry name" value="MECHANOSENSITIVE ION CHANNEL PROTEIN MSY2"/>
    <property type="match status" value="1"/>
</dbReference>
<accession>A0A2J6RPI4</accession>
<gene>
    <name evidence="5" type="ORF">L207DRAFT_428101</name>
</gene>
<feature type="transmembrane region" description="Helical" evidence="2">
    <location>
        <begin position="110"/>
        <end position="132"/>
    </location>
</feature>
<organism evidence="5 6">
    <name type="scientific">Hyaloscypha variabilis (strain UAMH 11265 / GT02V1 / F)</name>
    <name type="common">Meliniomyces variabilis</name>
    <dbReference type="NCBI Taxonomy" id="1149755"/>
    <lineage>
        <taxon>Eukaryota</taxon>
        <taxon>Fungi</taxon>
        <taxon>Dikarya</taxon>
        <taxon>Ascomycota</taxon>
        <taxon>Pezizomycotina</taxon>
        <taxon>Leotiomycetes</taxon>
        <taxon>Helotiales</taxon>
        <taxon>Hyaloscyphaceae</taxon>
        <taxon>Hyaloscypha</taxon>
        <taxon>Hyaloscypha variabilis</taxon>
    </lineage>
</organism>
<evidence type="ECO:0000259" key="3">
    <source>
        <dbReference type="Pfam" id="PF00924"/>
    </source>
</evidence>
<protein>
    <submittedName>
        <fullName evidence="5">Putative serine/threonine-protein kinase</fullName>
    </submittedName>
</protein>
<proteinExistence type="predicted"/>
<dbReference type="GO" id="GO:0016301">
    <property type="term" value="F:kinase activity"/>
    <property type="evidence" value="ECO:0007669"/>
    <property type="project" value="UniProtKB-KW"/>
</dbReference>
<dbReference type="GO" id="GO:0006874">
    <property type="term" value="P:intracellular calcium ion homeostasis"/>
    <property type="evidence" value="ECO:0007669"/>
    <property type="project" value="TreeGrafter"/>
</dbReference>
<keyword evidence="2" id="KW-1133">Transmembrane helix</keyword>
<feature type="transmembrane region" description="Helical" evidence="2">
    <location>
        <begin position="375"/>
        <end position="394"/>
    </location>
</feature>
<feature type="compositionally biased region" description="Basic and acidic residues" evidence="1">
    <location>
        <begin position="633"/>
        <end position="663"/>
    </location>
</feature>
<evidence type="ECO:0000313" key="6">
    <source>
        <dbReference type="Proteomes" id="UP000235786"/>
    </source>
</evidence>
<dbReference type="Proteomes" id="UP000235786">
    <property type="component" value="Unassembled WGS sequence"/>
</dbReference>
<keyword evidence="2" id="KW-0472">Membrane</keyword>
<feature type="domain" description="Mechanosensitive ion channel protein Msy1/2-like transmembrane" evidence="4">
    <location>
        <begin position="16"/>
        <end position="178"/>
    </location>
</feature>
<dbReference type="GO" id="GO:0005262">
    <property type="term" value="F:calcium channel activity"/>
    <property type="evidence" value="ECO:0007669"/>
    <property type="project" value="TreeGrafter"/>
</dbReference>
<dbReference type="OrthoDB" id="544685at2759"/>
<dbReference type="PROSITE" id="PS00018">
    <property type="entry name" value="EF_HAND_1"/>
    <property type="match status" value="1"/>
</dbReference>
<dbReference type="Pfam" id="PF25886">
    <property type="entry name" value="Msy1"/>
    <property type="match status" value="1"/>
</dbReference>
<feature type="domain" description="Mechanosensitive ion channel MscS" evidence="3">
    <location>
        <begin position="419"/>
        <end position="492"/>
    </location>
</feature>
<evidence type="ECO:0000313" key="5">
    <source>
        <dbReference type="EMBL" id="PMD40421.1"/>
    </source>
</evidence>
<sequence>MDPEKYHKRRRLLLWGIRYFLIVVIVSAGLIVPIAATNNVWDNDFDDNPNLIQTYQRQIVIWNLFLWLLITWAGGVAFDIVIMAFPYMFRFISHYLNSAHHRYWRVFRVLRLPVTLIGTVIASYIGFALTILENSYINGTTDGTGWDGDLENVLMFSTFWTVFFLVEKCLILYMGIHYHYRRERGRITHSKEMHTALAALYEASVSTYPVHNSLFAIEDHIIHSPDSKLSMTPGRAAKASKFLSRIGFGSAKKRSFFGDLHYEKKHTHWADFGSPYVVIERALGDSKSAAALATRIWKSFVPEGEDKLKADDIAEVLGPFRKEEAQTIFRTIDENESKDLTLEELIFTVVEVGRVRRAIYQGMEEMDHCLNTFDWILQLMLGIVMVALILITYVPVIKAIQQTVSFVFIGLSFVVGRVLHKFFSGCILVFFEHPFDIGDRVQVYNFASTSFVNCYVVHQSILYTVFRRNDNQLLLQITNERLSGKRIENITRSGANKESRSLLIDFKTTFVDLMYLRTEMEEFLKANSRDYLPTLGLSVTEIHEVKSIEIKVSWTHKSNWENEALRSKRSTRFMCALTAAIKKVPISKPGGLLLGDEARPFWQITVDEAEGRDVINKKKREASAGRIDANAPKQEDLNEDARKKKEKDEKAKHDEDEAREKLTKVPVVKKENLSTGFEVENCQGVLGVRSRGGGEHGVTRMYYP</sequence>
<feature type="transmembrane region" description="Helical" evidence="2">
    <location>
        <begin position="152"/>
        <end position="176"/>
    </location>
</feature>
<keyword evidence="5" id="KW-0418">Kinase</keyword>
<dbReference type="PANTHER" id="PTHR31323:SF14">
    <property type="entry name" value="MECHANOSENSITIVE ION CHANNEL PROTEIN MSY2"/>
    <property type="match status" value="1"/>
</dbReference>
<evidence type="ECO:0000256" key="2">
    <source>
        <dbReference type="SAM" id="Phobius"/>
    </source>
</evidence>
<feature type="transmembrane region" description="Helical" evidence="2">
    <location>
        <begin position="12"/>
        <end position="36"/>
    </location>
</feature>
<dbReference type="InterPro" id="IPR058650">
    <property type="entry name" value="Msy1/2-like"/>
</dbReference>
<dbReference type="GO" id="GO:0016020">
    <property type="term" value="C:membrane"/>
    <property type="evidence" value="ECO:0007669"/>
    <property type="project" value="InterPro"/>
</dbReference>
<keyword evidence="2" id="KW-0812">Transmembrane</keyword>
<feature type="transmembrane region" description="Helical" evidence="2">
    <location>
        <begin position="64"/>
        <end position="89"/>
    </location>
</feature>
<evidence type="ECO:0000256" key="1">
    <source>
        <dbReference type="SAM" id="MobiDB-lite"/>
    </source>
</evidence>
<feature type="region of interest" description="Disordered" evidence="1">
    <location>
        <begin position="620"/>
        <end position="663"/>
    </location>
</feature>
<dbReference type="AlphaFoldDB" id="A0A2J6RPI4"/>
<dbReference type="InterPro" id="IPR006685">
    <property type="entry name" value="MscS_channel_2nd"/>
</dbReference>
<name>A0A2J6RPI4_HYAVF</name>
<keyword evidence="5" id="KW-0808">Transferase</keyword>
<reference evidence="5 6" key="1">
    <citation type="submission" date="2016-04" db="EMBL/GenBank/DDBJ databases">
        <title>A degradative enzymes factory behind the ericoid mycorrhizal symbiosis.</title>
        <authorList>
            <consortium name="DOE Joint Genome Institute"/>
            <person name="Martino E."/>
            <person name="Morin E."/>
            <person name="Grelet G."/>
            <person name="Kuo A."/>
            <person name="Kohler A."/>
            <person name="Daghino S."/>
            <person name="Barry K."/>
            <person name="Choi C."/>
            <person name="Cichocki N."/>
            <person name="Clum A."/>
            <person name="Copeland A."/>
            <person name="Hainaut M."/>
            <person name="Haridas S."/>
            <person name="Labutti K."/>
            <person name="Lindquist E."/>
            <person name="Lipzen A."/>
            <person name="Khouja H.-R."/>
            <person name="Murat C."/>
            <person name="Ohm R."/>
            <person name="Olson A."/>
            <person name="Spatafora J."/>
            <person name="Veneault-Fourrey C."/>
            <person name="Henrissat B."/>
            <person name="Grigoriev I."/>
            <person name="Martin F."/>
            <person name="Perotto S."/>
        </authorList>
    </citation>
    <scope>NUCLEOTIDE SEQUENCE [LARGE SCALE GENOMIC DNA]</scope>
    <source>
        <strain evidence="5 6">F</strain>
    </source>
</reference>
<evidence type="ECO:0000259" key="4">
    <source>
        <dbReference type="Pfam" id="PF25886"/>
    </source>
</evidence>